<evidence type="ECO:0000256" key="3">
    <source>
        <dbReference type="ARBA" id="ARBA00022781"/>
    </source>
</evidence>
<accession>A0A8C3WHM2</accession>
<dbReference type="AlphaFoldDB" id="A0A8C3WHM2"/>
<reference evidence="7" key="1">
    <citation type="submission" date="2025-08" db="UniProtKB">
        <authorList>
            <consortium name="Ensembl"/>
        </authorList>
    </citation>
    <scope>IDENTIFICATION</scope>
</reference>
<evidence type="ECO:0000256" key="6">
    <source>
        <dbReference type="SAM" id="MobiDB-lite"/>
    </source>
</evidence>
<protein>
    <submittedName>
        <fullName evidence="7">Uncharacterized protein</fullName>
    </submittedName>
</protein>
<comment type="similarity">
    <text evidence="1">Belongs to the V-ATPase G subunit family.</text>
</comment>
<dbReference type="InterPro" id="IPR005124">
    <property type="entry name" value="V-ATPase_G"/>
</dbReference>
<keyword evidence="8" id="KW-1185">Reference proteome</keyword>
<keyword evidence="3" id="KW-0375">Hydrogen ion transport</keyword>
<dbReference type="Gene3D" id="1.20.5.2950">
    <property type="match status" value="1"/>
</dbReference>
<evidence type="ECO:0000256" key="2">
    <source>
        <dbReference type="ARBA" id="ARBA00022448"/>
    </source>
</evidence>
<sequence>MALRAKTRSSKGYKRKLQKESLARAKRCPRPTSKPTLKQAKTAKTEMEQYHLQYQHRKKRFKAKEAGALGSLGSGSTEPEEETQVMTVLQNYFWQNKDKVLDKLLAFVYDIWPESHENYHIHEKKPCSMDWHFRCLHIK</sequence>
<evidence type="ECO:0000313" key="8">
    <source>
        <dbReference type="Proteomes" id="UP000694540"/>
    </source>
</evidence>
<evidence type="ECO:0000313" key="7">
    <source>
        <dbReference type="Ensembl" id="ENSCWAP00000016610.1"/>
    </source>
</evidence>
<feature type="compositionally biased region" description="Basic residues" evidence="6">
    <location>
        <begin position="1"/>
        <end position="17"/>
    </location>
</feature>
<dbReference type="Ensembl" id="ENSCWAT00000018017.1">
    <property type="protein sequence ID" value="ENSCWAP00000016610.1"/>
    <property type="gene ID" value="ENSCWAG00000012843.1"/>
</dbReference>
<name>A0A8C3WHM2_9CETA</name>
<evidence type="ECO:0000256" key="1">
    <source>
        <dbReference type="ARBA" id="ARBA00010066"/>
    </source>
</evidence>
<keyword evidence="4" id="KW-0406">Ion transport</keyword>
<dbReference type="Proteomes" id="UP000694540">
    <property type="component" value="Unplaced"/>
</dbReference>
<comment type="subunit">
    <text evidence="5">V-ATPase is a heteromultimeric enzyme made up of two complexes: the ATP-hydrolytic V1 complex and the proton translocation V0 complex. The V1 complex consists of three catalytic AB heterodimers that form a heterohexamer, three peripheral stalks each consisting of EG heterodimers, one central rotor including subunits D and F, and the regulatory subunits C and H. The proton translocation complex V0 consists of the proton transport subunit a, a ring of proteolipid subunits c9c'', rotary subunit d, subunits e and f, and the accessory subunits ATP6AP1/Ac45 and ATP6AP2/PRR.</text>
</comment>
<keyword evidence="2" id="KW-0813">Transport</keyword>
<dbReference type="GeneTree" id="ENSGT00940000154399"/>
<feature type="region of interest" description="Disordered" evidence="6">
    <location>
        <begin position="1"/>
        <end position="44"/>
    </location>
</feature>
<evidence type="ECO:0000256" key="4">
    <source>
        <dbReference type="ARBA" id="ARBA00023065"/>
    </source>
</evidence>
<dbReference type="Pfam" id="PF03179">
    <property type="entry name" value="V-ATPase_G"/>
    <property type="match status" value="1"/>
</dbReference>
<evidence type="ECO:0000256" key="5">
    <source>
        <dbReference type="ARBA" id="ARBA00046696"/>
    </source>
</evidence>
<reference evidence="7" key="2">
    <citation type="submission" date="2025-09" db="UniProtKB">
        <authorList>
            <consortium name="Ensembl"/>
        </authorList>
    </citation>
    <scope>IDENTIFICATION</scope>
</reference>
<dbReference type="GO" id="GO:0046961">
    <property type="term" value="F:proton-transporting ATPase activity, rotational mechanism"/>
    <property type="evidence" value="ECO:0007669"/>
    <property type="project" value="InterPro"/>
</dbReference>
<dbReference type="GO" id="GO:0016471">
    <property type="term" value="C:vacuolar proton-transporting V-type ATPase complex"/>
    <property type="evidence" value="ECO:0007669"/>
    <property type="project" value="InterPro"/>
</dbReference>
<organism evidence="7 8">
    <name type="scientific">Catagonus wagneri</name>
    <name type="common">Chacoan peccary</name>
    <dbReference type="NCBI Taxonomy" id="51154"/>
    <lineage>
        <taxon>Eukaryota</taxon>
        <taxon>Metazoa</taxon>
        <taxon>Chordata</taxon>
        <taxon>Craniata</taxon>
        <taxon>Vertebrata</taxon>
        <taxon>Euteleostomi</taxon>
        <taxon>Mammalia</taxon>
        <taxon>Eutheria</taxon>
        <taxon>Laurasiatheria</taxon>
        <taxon>Artiodactyla</taxon>
        <taxon>Suina</taxon>
        <taxon>Tayassuidae</taxon>
        <taxon>Catagonus</taxon>
    </lineage>
</organism>
<proteinExistence type="inferred from homology"/>